<comment type="caution">
    <text evidence="2">The sequence shown here is derived from an EMBL/GenBank/DDBJ whole genome shotgun (WGS) entry which is preliminary data.</text>
</comment>
<protein>
    <submittedName>
        <fullName evidence="2">Uncharacterized protein</fullName>
    </submittedName>
</protein>
<dbReference type="Proteomes" id="UP001049176">
    <property type="component" value="Chromosome 11"/>
</dbReference>
<evidence type="ECO:0000313" key="2">
    <source>
        <dbReference type="EMBL" id="KAG7085985.1"/>
    </source>
</evidence>
<feature type="compositionally biased region" description="Low complexity" evidence="1">
    <location>
        <begin position="1"/>
        <end position="21"/>
    </location>
</feature>
<organism evidence="2 3">
    <name type="scientific">Marasmius oreades</name>
    <name type="common">fairy-ring Marasmius</name>
    <dbReference type="NCBI Taxonomy" id="181124"/>
    <lineage>
        <taxon>Eukaryota</taxon>
        <taxon>Fungi</taxon>
        <taxon>Dikarya</taxon>
        <taxon>Basidiomycota</taxon>
        <taxon>Agaricomycotina</taxon>
        <taxon>Agaricomycetes</taxon>
        <taxon>Agaricomycetidae</taxon>
        <taxon>Agaricales</taxon>
        <taxon>Marasmiineae</taxon>
        <taxon>Marasmiaceae</taxon>
        <taxon>Marasmius</taxon>
    </lineage>
</organism>
<evidence type="ECO:0000313" key="3">
    <source>
        <dbReference type="Proteomes" id="UP001049176"/>
    </source>
</evidence>
<accession>A0A9P7UKY0</accession>
<reference evidence="2" key="1">
    <citation type="journal article" date="2021" name="Genome Biol. Evol.">
        <title>The assembled and annotated genome of the fairy-ring fungus Marasmius oreades.</title>
        <authorList>
            <person name="Hiltunen M."/>
            <person name="Ament-Velasquez S.L."/>
            <person name="Johannesson H."/>
        </authorList>
    </citation>
    <scope>NUCLEOTIDE SEQUENCE</scope>
    <source>
        <strain evidence="2">03SP1</strain>
    </source>
</reference>
<dbReference type="AlphaFoldDB" id="A0A9P7UKY0"/>
<sequence>MSSLSLSLSRSLSRSHSQSSHTRASGASITRKEAYHLCHTPTLSIPGGRVVANPHYIGPAPAPTPTPYVVANKWTSTSKEYQRTGVRPRPAKLDREAGLSTKSFVPIVSVDFDNKDAKVENDKGMKTPKERKLNKNVRFSDTILVNKFDLEDEDSDEDIYSALCTKIQREREREEADLTTRVWWKGKAGVKGVKKTLKVFWNVIY</sequence>
<evidence type="ECO:0000256" key="1">
    <source>
        <dbReference type="SAM" id="MobiDB-lite"/>
    </source>
</evidence>
<dbReference type="RefSeq" id="XP_043002456.1">
    <property type="nucleotide sequence ID" value="XM_043160499.1"/>
</dbReference>
<proteinExistence type="predicted"/>
<dbReference type="KEGG" id="more:E1B28_003508"/>
<name>A0A9P7UKY0_9AGAR</name>
<dbReference type="OrthoDB" id="10366912at2759"/>
<keyword evidence="3" id="KW-1185">Reference proteome</keyword>
<dbReference type="GeneID" id="66072584"/>
<gene>
    <name evidence="2" type="ORF">E1B28_003508</name>
</gene>
<dbReference type="EMBL" id="CM032191">
    <property type="protein sequence ID" value="KAG7085985.1"/>
    <property type="molecule type" value="Genomic_DNA"/>
</dbReference>
<feature type="region of interest" description="Disordered" evidence="1">
    <location>
        <begin position="1"/>
        <end position="28"/>
    </location>
</feature>